<evidence type="ECO:0000256" key="7">
    <source>
        <dbReference type="ARBA" id="ARBA00023136"/>
    </source>
</evidence>
<evidence type="ECO:0000256" key="6">
    <source>
        <dbReference type="ARBA" id="ARBA00022989"/>
    </source>
</evidence>
<evidence type="ECO:0000256" key="9">
    <source>
        <dbReference type="ARBA" id="ARBA00023180"/>
    </source>
</evidence>
<evidence type="ECO:0000256" key="2">
    <source>
        <dbReference type="ARBA" id="ARBA00022614"/>
    </source>
</evidence>
<keyword evidence="5" id="KW-0677">Repeat</keyword>
<keyword evidence="7" id="KW-0472">Membrane</keyword>
<evidence type="ECO:0000256" key="5">
    <source>
        <dbReference type="ARBA" id="ARBA00022737"/>
    </source>
</evidence>
<dbReference type="Pfam" id="PF00560">
    <property type="entry name" value="LRR_1"/>
    <property type="match status" value="2"/>
</dbReference>
<comment type="subcellular location">
    <subcellularLocation>
        <location evidence="1">Membrane</location>
        <topology evidence="1">Single-pass membrane protein</topology>
    </subcellularLocation>
</comment>
<evidence type="ECO:0000313" key="11">
    <source>
        <dbReference type="EMBL" id="MED6124838.1"/>
    </source>
</evidence>
<dbReference type="PANTHER" id="PTHR47986">
    <property type="entry name" value="OSJNBA0070M12.3 PROTEIN"/>
    <property type="match status" value="1"/>
</dbReference>
<dbReference type="EMBL" id="JASCZI010030794">
    <property type="protein sequence ID" value="MED6124838.1"/>
    <property type="molecule type" value="Genomic_DNA"/>
</dbReference>
<dbReference type="InterPro" id="IPR003591">
    <property type="entry name" value="Leu-rich_rpt_typical-subtyp"/>
</dbReference>
<sequence>MSNLLESLNPTPYGWSNNTYFCNWTGITCDTGNRVTAIQLSRQSLTGILPSNLNSLSYLAQLDLSHNNLTGPVPSLANLQLLQNINLEFNNFTSVPDGCFYGLFSLQLISMSSNFNLAPWTFPTSLVLIDPQYSSVLDSIYFDFTNMEGNLPDIFHSFPRVRYLILHCNNLTRVLPKSLGQTLIACLSLSNQKVGFSDSIHVLSTMTYLRTVELLNNKFTGSIPDYSRYLNELRLDNNFLTGVVPPFLASLDNLEFLLLNINMLRGPIPNFGSHFKVISLYPINRLCPVSDGLCDQMILLDIAEAFGNPVQLTDSWKWDNPNCQNWSFILCRQQDGKVVVVNMARQGFTGTISPEFANLTDLKALNLSGNNLTGSIPASLVTLSQLETLDLSYNNLSGEVPMFPTRVKLNITGQFAGDIRFVFAASEANLARLAYSL</sequence>
<dbReference type="Pfam" id="PF08263">
    <property type="entry name" value="LRRNT_2"/>
    <property type="match status" value="2"/>
</dbReference>
<evidence type="ECO:0000256" key="8">
    <source>
        <dbReference type="ARBA" id="ARBA00023170"/>
    </source>
</evidence>
<organism evidence="11 12">
    <name type="scientific">Stylosanthes scabra</name>
    <dbReference type="NCBI Taxonomy" id="79078"/>
    <lineage>
        <taxon>Eukaryota</taxon>
        <taxon>Viridiplantae</taxon>
        <taxon>Streptophyta</taxon>
        <taxon>Embryophyta</taxon>
        <taxon>Tracheophyta</taxon>
        <taxon>Spermatophyta</taxon>
        <taxon>Magnoliopsida</taxon>
        <taxon>eudicotyledons</taxon>
        <taxon>Gunneridae</taxon>
        <taxon>Pentapetalae</taxon>
        <taxon>rosids</taxon>
        <taxon>fabids</taxon>
        <taxon>Fabales</taxon>
        <taxon>Fabaceae</taxon>
        <taxon>Papilionoideae</taxon>
        <taxon>50 kb inversion clade</taxon>
        <taxon>dalbergioids sensu lato</taxon>
        <taxon>Dalbergieae</taxon>
        <taxon>Pterocarpus clade</taxon>
        <taxon>Stylosanthes</taxon>
    </lineage>
</organism>
<reference evidence="11 12" key="1">
    <citation type="journal article" date="2023" name="Plants (Basel)">
        <title>Bridging the Gap: Combining Genomics and Transcriptomics Approaches to Understand Stylosanthes scabra, an Orphan Legume from the Brazilian Caatinga.</title>
        <authorList>
            <person name="Ferreira-Neto J.R.C."/>
            <person name="da Silva M.D."/>
            <person name="Binneck E."/>
            <person name="de Melo N.F."/>
            <person name="da Silva R.H."/>
            <person name="de Melo A.L.T.M."/>
            <person name="Pandolfi V."/>
            <person name="Bustamante F.O."/>
            <person name="Brasileiro-Vidal A.C."/>
            <person name="Benko-Iseppon A.M."/>
        </authorList>
    </citation>
    <scope>NUCLEOTIDE SEQUENCE [LARGE SCALE GENOMIC DNA]</scope>
    <source>
        <tissue evidence="11">Leaves</tissue>
    </source>
</reference>
<evidence type="ECO:0000259" key="10">
    <source>
        <dbReference type="Pfam" id="PF08263"/>
    </source>
</evidence>
<keyword evidence="6" id="KW-1133">Transmembrane helix</keyword>
<evidence type="ECO:0000256" key="3">
    <source>
        <dbReference type="ARBA" id="ARBA00022692"/>
    </source>
</evidence>
<comment type="caution">
    <text evidence="11">The sequence shown here is derived from an EMBL/GenBank/DDBJ whole genome shotgun (WGS) entry which is preliminary data.</text>
</comment>
<proteinExistence type="predicted"/>
<evidence type="ECO:0000256" key="4">
    <source>
        <dbReference type="ARBA" id="ARBA00022729"/>
    </source>
</evidence>
<protein>
    <recommendedName>
        <fullName evidence="10">Leucine-rich repeat-containing N-terminal plant-type domain-containing protein</fullName>
    </recommendedName>
</protein>
<dbReference type="Pfam" id="PF13855">
    <property type="entry name" value="LRR_8"/>
    <property type="match status" value="1"/>
</dbReference>
<dbReference type="InterPro" id="IPR013210">
    <property type="entry name" value="LRR_N_plant-typ"/>
</dbReference>
<dbReference type="Proteomes" id="UP001341840">
    <property type="component" value="Unassembled WGS sequence"/>
</dbReference>
<gene>
    <name evidence="11" type="ORF">PIB30_062704</name>
</gene>
<dbReference type="PRINTS" id="PR00019">
    <property type="entry name" value="LEURICHRPT"/>
</dbReference>
<keyword evidence="12" id="KW-1185">Reference proteome</keyword>
<feature type="domain" description="Leucine-rich repeat-containing N-terminal plant-type" evidence="10">
    <location>
        <begin position="9"/>
        <end position="30"/>
    </location>
</feature>
<name>A0ABU6RME0_9FABA</name>
<dbReference type="InterPro" id="IPR001611">
    <property type="entry name" value="Leu-rich_rpt"/>
</dbReference>
<keyword evidence="2" id="KW-0433">Leucine-rich repeat</keyword>
<feature type="domain" description="Leucine-rich repeat-containing N-terminal plant-type" evidence="10">
    <location>
        <begin position="299"/>
        <end position="331"/>
    </location>
</feature>
<dbReference type="InterPro" id="IPR052422">
    <property type="entry name" value="Auxin_Ser/Thr_Kinase"/>
</dbReference>
<dbReference type="InterPro" id="IPR032675">
    <property type="entry name" value="LRR_dom_sf"/>
</dbReference>
<dbReference type="SMART" id="SM00369">
    <property type="entry name" value="LRR_TYP"/>
    <property type="match status" value="3"/>
</dbReference>
<keyword evidence="4" id="KW-0732">Signal</keyword>
<dbReference type="PANTHER" id="PTHR47986:SF10">
    <property type="entry name" value="RECEPTOR-LIKE KINASE TMK4"/>
    <property type="match status" value="1"/>
</dbReference>
<keyword evidence="8" id="KW-0675">Receptor</keyword>
<evidence type="ECO:0000313" key="12">
    <source>
        <dbReference type="Proteomes" id="UP001341840"/>
    </source>
</evidence>
<keyword evidence="9" id="KW-0325">Glycoprotein</keyword>
<dbReference type="PROSITE" id="PS51450">
    <property type="entry name" value="LRR"/>
    <property type="match status" value="1"/>
</dbReference>
<dbReference type="Gene3D" id="3.80.10.10">
    <property type="entry name" value="Ribonuclease Inhibitor"/>
    <property type="match status" value="2"/>
</dbReference>
<accession>A0ABU6RME0</accession>
<keyword evidence="3" id="KW-0812">Transmembrane</keyword>
<dbReference type="SUPFAM" id="SSF52058">
    <property type="entry name" value="L domain-like"/>
    <property type="match status" value="2"/>
</dbReference>
<evidence type="ECO:0000256" key="1">
    <source>
        <dbReference type="ARBA" id="ARBA00004167"/>
    </source>
</evidence>